<keyword evidence="2 3" id="KW-0539">Nucleus</keyword>
<evidence type="ECO:0000256" key="2">
    <source>
        <dbReference type="ARBA" id="ARBA00023242"/>
    </source>
</evidence>
<evidence type="ECO:0000259" key="5">
    <source>
        <dbReference type="PROSITE" id="PS51319"/>
    </source>
</evidence>
<feature type="compositionally biased region" description="Basic and acidic residues" evidence="4">
    <location>
        <begin position="277"/>
        <end position="308"/>
    </location>
</feature>
<proteinExistence type="predicted"/>
<keyword evidence="7" id="KW-1185">Reference proteome</keyword>
<evidence type="ECO:0000313" key="6">
    <source>
        <dbReference type="EMBL" id="KAE7998244.1"/>
    </source>
</evidence>
<evidence type="ECO:0000256" key="3">
    <source>
        <dbReference type="PROSITE-ProRule" id="PRU00649"/>
    </source>
</evidence>
<dbReference type="InterPro" id="IPR035441">
    <property type="entry name" value="TFIIS/LEDGF_dom_sf"/>
</dbReference>
<feature type="compositionally biased region" description="Gly residues" evidence="4">
    <location>
        <begin position="333"/>
        <end position="347"/>
    </location>
</feature>
<dbReference type="InterPro" id="IPR003617">
    <property type="entry name" value="TFIIS/CRSP70_N_sub"/>
</dbReference>
<dbReference type="SMART" id="SM00509">
    <property type="entry name" value="TFS2N"/>
    <property type="match status" value="1"/>
</dbReference>
<dbReference type="SUPFAM" id="SSF47676">
    <property type="entry name" value="Conserved domain common to transcription factors TFIIS, elongin A, CRSP70"/>
    <property type="match status" value="1"/>
</dbReference>
<name>A0A5N6QIM1_9ROSI</name>
<gene>
    <name evidence="6" type="ORF">FH972_002809</name>
</gene>
<dbReference type="Gene3D" id="1.20.930.10">
    <property type="entry name" value="Conserved domain common to transcription factors TFIIS, elongin A, CRSP70"/>
    <property type="match status" value="1"/>
</dbReference>
<dbReference type="PROSITE" id="PS51319">
    <property type="entry name" value="TFIIS_N"/>
    <property type="match status" value="1"/>
</dbReference>
<organism evidence="6 7">
    <name type="scientific">Carpinus fangiana</name>
    <dbReference type="NCBI Taxonomy" id="176857"/>
    <lineage>
        <taxon>Eukaryota</taxon>
        <taxon>Viridiplantae</taxon>
        <taxon>Streptophyta</taxon>
        <taxon>Embryophyta</taxon>
        <taxon>Tracheophyta</taxon>
        <taxon>Spermatophyta</taxon>
        <taxon>Magnoliopsida</taxon>
        <taxon>eudicotyledons</taxon>
        <taxon>Gunneridae</taxon>
        <taxon>Pentapetalae</taxon>
        <taxon>rosids</taxon>
        <taxon>fabids</taxon>
        <taxon>Fagales</taxon>
        <taxon>Betulaceae</taxon>
        <taxon>Carpinus</taxon>
    </lineage>
</organism>
<dbReference type="InterPro" id="IPR017923">
    <property type="entry name" value="TFIIS_N"/>
</dbReference>
<comment type="subcellular location">
    <subcellularLocation>
        <location evidence="1 3">Nucleus</location>
    </subcellularLocation>
</comment>
<accession>A0A5N6QIM1</accession>
<dbReference type="InterPro" id="IPR044790">
    <property type="entry name" value="MD26C-like"/>
</dbReference>
<dbReference type="PANTHER" id="PTHR47210:SF1">
    <property type="entry name" value="MEDIATOR OF RNA POLYMERASE II TRANSCRIPTION SUBUNIT 26C-RELATED"/>
    <property type="match status" value="1"/>
</dbReference>
<feature type="compositionally biased region" description="Low complexity" evidence="4">
    <location>
        <begin position="263"/>
        <end position="273"/>
    </location>
</feature>
<dbReference type="OrthoDB" id="550309at2759"/>
<dbReference type="AlphaFoldDB" id="A0A5N6QIM1"/>
<dbReference type="Pfam" id="PF08711">
    <property type="entry name" value="Med26"/>
    <property type="match status" value="1"/>
</dbReference>
<dbReference type="CDD" id="cd00183">
    <property type="entry name" value="TFIIS_I"/>
    <property type="match status" value="1"/>
</dbReference>
<feature type="region of interest" description="Disordered" evidence="4">
    <location>
        <begin position="81"/>
        <end position="100"/>
    </location>
</feature>
<evidence type="ECO:0000256" key="1">
    <source>
        <dbReference type="ARBA" id="ARBA00004123"/>
    </source>
</evidence>
<sequence length="347" mass="38674">MDVDDFRAVLESCGVDVWTFIETAISVAAADYGAELKSRRDGIVERLYAGAISASASGEQPRCRNCDDVDDLRADNCLDVKAPAEKEGSPGTPLSVEREDGEEMDPYAGLFDDEPKKILEIKEQLEDPHQSEDYLIELLQTLADMDITFQALKETDIGRHVNRFRKHQSQDVRRLVKLLVRKWKDIVDEWVKLNPPGERTSSALMADGDSPQQKIPQNGHQQVPDFGYSPNPHNGSSGSDRNNSESEPKPKAIPRKEAPPRPAQSAPASAASAHQNRQREQKDFDSEKKLATARKRLQENYKEAENAKRQRTIQVMEIHDIPKPKNTFFAKNKGGGGGGGGSHGRHW</sequence>
<dbReference type="GO" id="GO:0005634">
    <property type="term" value="C:nucleus"/>
    <property type="evidence" value="ECO:0007669"/>
    <property type="project" value="UniProtKB-SubCell"/>
</dbReference>
<evidence type="ECO:0000313" key="7">
    <source>
        <dbReference type="Proteomes" id="UP000327013"/>
    </source>
</evidence>
<feature type="compositionally biased region" description="Basic and acidic residues" evidence="4">
    <location>
        <begin position="242"/>
        <end position="259"/>
    </location>
</feature>
<feature type="compositionally biased region" description="Polar residues" evidence="4">
    <location>
        <begin position="210"/>
        <end position="221"/>
    </location>
</feature>
<dbReference type="EMBL" id="CM017321">
    <property type="protein sequence ID" value="KAE7998244.1"/>
    <property type="molecule type" value="Genomic_DNA"/>
</dbReference>
<dbReference type="Proteomes" id="UP000327013">
    <property type="component" value="Chromosome 1"/>
</dbReference>
<feature type="compositionally biased region" description="Polar residues" evidence="4">
    <location>
        <begin position="231"/>
        <end position="241"/>
    </location>
</feature>
<evidence type="ECO:0000256" key="4">
    <source>
        <dbReference type="SAM" id="MobiDB-lite"/>
    </source>
</evidence>
<feature type="region of interest" description="Disordered" evidence="4">
    <location>
        <begin position="193"/>
        <end position="347"/>
    </location>
</feature>
<reference evidence="6 7" key="1">
    <citation type="submission" date="2019-06" db="EMBL/GenBank/DDBJ databases">
        <title>A chromosomal-level reference genome of Carpinus fangiana (Coryloideae, Betulaceae).</title>
        <authorList>
            <person name="Yang X."/>
            <person name="Wang Z."/>
            <person name="Zhang L."/>
            <person name="Hao G."/>
            <person name="Liu J."/>
            <person name="Yang Y."/>
        </authorList>
    </citation>
    <scope>NUCLEOTIDE SEQUENCE [LARGE SCALE GENOMIC DNA]</scope>
    <source>
        <strain evidence="6">Cfa_2016G</strain>
        <tissue evidence="6">Leaf</tissue>
    </source>
</reference>
<dbReference type="PANTHER" id="PTHR47210">
    <property type="entry name" value="MEDIATOR OF RNA POLYMERASE II TRANSCRIPTION SUBUNIT 26C-RELATED"/>
    <property type="match status" value="1"/>
</dbReference>
<feature type="domain" description="TFIIS N-terminal" evidence="5">
    <location>
        <begin position="113"/>
        <end position="190"/>
    </location>
</feature>
<protein>
    <recommendedName>
        <fullName evidence="5">TFIIS N-terminal domain-containing protein</fullName>
    </recommendedName>
</protein>